<proteinExistence type="predicted"/>
<dbReference type="OrthoDB" id="10454147at2759"/>
<protein>
    <submittedName>
        <fullName evidence="1">Gag-pol</fullName>
    </submittedName>
</protein>
<evidence type="ECO:0000313" key="2">
    <source>
        <dbReference type="Proteomes" id="UP000275267"/>
    </source>
</evidence>
<comment type="caution">
    <text evidence="1">The sequence shown here is derived from an EMBL/GenBank/DDBJ whole genome shotgun (WGS) entry which is preliminary data.</text>
</comment>
<name>A0A3L6PFW3_PANMI</name>
<accession>A0A3L6PFW3</accession>
<dbReference type="EMBL" id="PQIB02000018">
    <property type="protein sequence ID" value="RLM55154.1"/>
    <property type="molecule type" value="Genomic_DNA"/>
</dbReference>
<dbReference type="Proteomes" id="UP000275267">
    <property type="component" value="Unassembled WGS sequence"/>
</dbReference>
<organism evidence="1 2">
    <name type="scientific">Panicum miliaceum</name>
    <name type="common">Proso millet</name>
    <name type="synonym">Broomcorn millet</name>
    <dbReference type="NCBI Taxonomy" id="4540"/>
    <lineage>
        <taxon>Eukaryota</taxon>
        <taxon>Viridiplantae</taxon>
        <taxon>Streptophyta</taxon>
        <taxon>Embryophyta</taxon>
        <taxon>Tracheophyta</taxon>
        <taxon>Spermatophyta</taxon>
        <taxon>Magnoliopsida</taxon>
        <taxon>Liliopsida</taxon>
        <taxon>Poales</taxon>
        <taxon>Poaceae</taxon>
        <taxon>PACMAD clade</taxon>
        <taxon>Panicoideae</taxon>
        <taxon>Panicodae</taxon>
        <taxon>Paniceae</taxon>
        <taxon>Panicinae</taxon>
        <taxon>Panicum</taxon>
        <taxon>Panicum sect. Panicum</taxon>
    </lineage>
</organism>
<evidence type="ECO:0000313" key="1">
    <source>
        <dbReference type="EMBL" id="RLM55154.1"/>
    </source>
</evidence>
<sequence>MTAPADPDNDVGGDLDGFSAFFNGLQGISWPATFKPIGINKFDGDSDPRTWLRTYSIALWAANGNNDIMAAYFPVMMSRQALN</sequence>
<keyword evidence="2" id="KW-1185">Reference proteome</keyword>
<reference evidence="2" key="1">
    <citation type="journal article" date="2019" name="Nat. Commun.">
        <title>The genome of broomcorn millet.</title>
        <authorList>
            <person name="Zou C."/>
            <person name="Miki D."/>
            <person name="Li D."/>
            <person name="Tang Q."/>
            <person name="Xiao L."/>
            <person name="Rajput S."/>
            <person name="Deng P."/>
            <person name="Jia W."/>
            <person name="Huang R."/>
            <person name="Zhang M."/>
            <person name="Sun Y."/>
            <person name="Hu J."/>
            <person name="Fu X."/>
            <person name="Schnable P.S."/>
            <person name="Li F."/>
            <person name="Zhang H."/>
            <person name="Feng B."/>
            <person name="Zhu X."/>
            <person name="Liu R."/>
            <person name="Schnable J.C."/>
            <person name="Zhu J.-K."/>
            <person name="Zhang H."/>
        </authorList>
    </citation>
    <scope>NUCLEOTIDE SEQUENCE [LARGE SCALE GENOMIC DNA]</scope>
</reference>
<gene>
    <name evidence="1" type="ORF">C2845_PM10G07180</name>
</gene>
<dbReference type="AlphaFoldDB" id="A0A3L6PFW3"/>